<dbReference type="AlphaFoldDB" id="A0A9N9NM62"/>
<gene>
    <name evidence="2" type="ORF">RFULGI_LOCUS13583</name>
</gene>
<feature type="non-terminal residue" evidence="2">
    <location>
        <position position="1"/>
    </location>
</feature>
<keyword evidence="1" id="KW-0175">Coiled coil</keyword>
<evidence type="ECO:0000313" key="2">
    <source>
        <dbReference type="EMBL" id="CAG8750852.1"/>
    </source>
</evidence>
<protein>
    <submittedName>
        <fullName evidence="2">1160_t:CDS:1</fullName>
    </submittedName>
</protein>
<keyword evidence="3" id="KW-1185">Reference proteome</keyword>
<feature type="coiled-coil region" evidence="1">
    <location>
        <begin position="60"/>
        <end position="87"/>
    </location>
</feature>
<accession>A0A9N9NM62</accession>
<evidence type="ECO:0000256" key="1">
    <source>
        <dbReference type="SAM" id="Coils"/>
    </source>
</evidence>
<comment type="caution">
    <text evidence="2">The sequence shown here is derived from an EMBL/GenBank/DDBJ whole genome shotgun (WGS) entry which is preliminary data.</text>
</comment>
<name>A0A9N9NM62_9GLOM</name>
<proteinExistence type="predicted"/>
<dbReference type="EMBL" id="CAJVPZ010036251">
    <property type="protein sequence ID" value="CAG8750852.1"/>
    <property type="molecule type" value="Genomic_DNA"/>
</dbReference>
<dbReference type="Proteomes" id="UP000789396">
    <property type="component" value="Unassembled WGS sequence"/>
</dbReference>
<reference evidence="2" key="1">
    <citation type="submission" date="2021-06" db="EMBL/GenBank/DDBJ databases">
        <authorList>
            <person name="Kallberg Y."/>
            <person name="Tangrot J."/>
            <person name="Rosling A."/>
        </authorList>
    </citation>
    <scope>NUCLEOTIDE SEQUENCE</scope>
    <source>
        <strain evidence="2">IN212</strain>
    </source>
</reference>
<sequence length="157" mass="18775">DNFYPNRQQLTIMPRESKVRKFLRSDGLNSERATIEFLSNHVKYLERKARKKFKDSKLEKDAILNRIEILNKEIENLRKEKDILTVSLRIVKDIMKQFKDPKTEELLRHIQVEMKKSLWNAQSPEPESSLEVLEIFDVDMQEVETKKTWNNILDNTD</sequence>
<organism evidence="2 3">
    <name type="scientific">Racocetra fulgida</name>
    <dbReference type="NCBI Taxonomy" id="60492"/>
    <lineage>
        <taxon>Eukaryota</taxon>
        <taxon>Fungi</taxon>
        <taxon>Fungi incertae sedis</taxon>
        <taxon>Mucoromycota</taxon>
        <taxon>Glomeromycotina</taxon>
        <taxon>Glomeromycetes</taxon>
        <taxon>Diversisporales</taxon>
        <taxon>Gigasporaceae</taxon>
        <taxon>Racocetra</taxon>
    </lineage>
</organism>
<feature type="non-terminal residue" evidence="2">
    <location>
        <position position="157"/>
    </location>
</feature>
<evidence type="ECO:0000313" key="3">
    <source>
        <dbReference type="Proteomes" id="UP000789396"/>
    </source>
</evidence>